<dbReference type="PANTHER" id="PTHR12697:SF5">
    <property type="entry name" value="DEOXYHYPUSINE HYDROXYLASE"/>
    <property type="match status" value="1"/>
</dbReference>
<dbReference type="Gene3D" id="1.25.10.10">
    <property type="entry name" value="Leucine-rich Repeat Variant"/>
    <property type="match status" value="2"/>
</dbReference>
<dbReference type="SMART" id="SM00567">
    <property type="entry name" value="EZ_HEAT"/>
    <property type="match status" value="4"/>
</dbReference>
<dbReference type="Proteomes" id="UP000315369">
    <property type="component" value="Unassembled WGS sequence"/>
</dbReference>
<comment type="caution">
    <text evidence="1">The sequence shown here is derived from an EMBL/GenBank/DDBJ whole genome shotgun (WGS) entry which is preliminary data.</text>
</comment>
<name>A0A540X1H7_9BACT</name>
<dbReference type="EMBL" id="VIFM01000050">
    <property type="protein sequence ID" value="TQF15122.1"/>
    <property type="molecule type" value="Genomic_DNA"/>
</dbReference>
<keyword evidence="2" id="KW-1185">Reference proteome</keyword>
<dbReference type="SUPFAM" id="SSF48371">
    <property type="entry name" value="ARM repeat"/>
    <property type="match status" value="1"/>
</dbReference>
<gene>
    <name evidence="1" type="ORF">FJV41_15005</name>
</gene>
<dbReference type="InterPro" id="IPR011989">
    <property type="entry name" value="ARM-like"/>
</dbReference>
<dbReference type="GO" id="GO:0016491">
    <property type="term" value="F:oxidoreductase activity"/>
    <property type="evidence" value="ECO:0007669"/>
    <property type="project" value="TreeGrafter"/>
</dbReference>
<sequence>MTESTSVTGSPLFLSAEDRARVEEVEQLARGGAGSLERLVAGLDTSSWAVRRAVVAALARLGTPAVPPLCDVLRHRRDNEARLAAAVEALVASTGAVEESLEGLADSPSAPIVCDAAQVLGRRRSRRSVPLLARLTVHPDDNVAVAAIEALGRIGGGAAVDALLAALGSGNFFRIFPAIDVLGRCGDPSVVPALLGLLADPFYALESARALGRTGQDAAVPALVSLLRRGNDALVRVAAVALVDIHEAQVQRFGGARAVQAALRSGPGPDLSMLGRRLAQAITSADSAERAALARLLGWVGGQLSLIHL</sequence>
<feature type="non-terminal residue" evidence="1">
    <location>
        <position position="309"/>
    </location>
</feature>
<evidence type="ECO:0000313" key="1">
    <source>
        <dbReference type="EMBL" id="TQF15122.1"/>
    </source>
</evidence>
<protein>
    <submittedName>
        <fullName evidence="1">HEAT repeat domain-containing protein</fullName>
    </submittedName>
</protein>
<reference evidence="1 2" key="1">
    <citation type="submission" date="2019-06" db="EMBL/GenBank/DDBJ databases">
        <authorList>
            <person name="Livingstone P."/>
            <person name="Whitworth D."/>
        </authorList>
    </citation>
    <scope>NUCLEOTIDE SEQUENCE [LARGE SCALE GENOMIC DNA]</scope>
    <source>
        <strain evidence="1 2">AM401</strain>
    </source>
</reference>
<dbReference type="InterPro" id="IPR004155">
    <property type="entry name" value="PBS_lyase_HEAT"/>
</dbReference>
<accession>A0A540X1H7</accession>
<dbReference type="RefSeq" id="WP_141643163.1">
    <property type="nucleotide sequence ID" value="NZ_VIFM01000050.1"/>
</dbReference>
<dbReference type="AlphaFoldDB" id="A0A540X1H7"/>
<dbReference type="PANTHER" id="PTHR12697">
    <property type="entry name" value="PBS LYASE HEAT-LIKE PROTEIN"/>
    <property type="match status" value="1"/>
</dbReference>
<dbReference type="OrthoDB" id="438127at2"/>
<proteinExistence type="predicted"/>
<evidence type="ECO:0000313" key="2">
    <source>
        <dbReference type="Proteomes" id="UP000315369"/>
    </source>
</evidence>
<dbReference type="Pfam" id="PF13646">
    <property type="entry name" value="HEAT_2"/>
    <property type="match status" value="3"/>
</dbReference>
<organism evidence="1 2">
    <name type="scientific">Myxococcus llanfairpwllgwyngyllgogerychwyrndrobwllllantysiliogogogochensis</name>
    <dbReference type="NCBI Taxonomy" id="2590453"/>
    <lineage>
        <taxon>Bacteria</taxon>
        <taxon>Pseudomonadati</taxon>
        <taxon>Myxococcota</taxon>
        <taxon>Myxococcia</taxon>
        <taxon>Myxococcales</taxon>
        <taxon>Cystobacterineae</taxon>
        <taxon>Myxococcaceae</taxon>
        <taxon>Myxococcus</taxon>
    </lineage>
</organism>
<dbReference type="InterPro" id="IPR016024">
    <property type="entry name" value="ARM-type_fold"/>
</dbReference>